<dbReference type="Proteomes" id="UP000095645">
    <property type="component" value="Unassembled WGS sequence"/>
</dbReference>
<dbReference type="PANTHER" id="PTHR30363">
    <property type="entry name" value="HTH-TYPE TRANSCRIPTIONAL REGULATOR SRLR-RELATED"/>
    <property type="match status" value="1"/>
</dbReference>
<dbReference type="SMART" id="SM01134">
    <property type="entry name" value="DeoRC"/>
    <property type="match status" value="1"/>
</dbReference>
<dbReference type="InterPro" id="IPR050313">
    <property type="entry name" value="Carb_Metab_HTH_regulators"/>
</dbReference>
<evidence type="ECO:0000259" key="6">
    <source>
        <dbReference type="PROSITE" id="PS51000"/>
    </source>
</evidence>
<keyword evidence="2" id="KW-0678">Repressor</keyword>
<evidence type="ECO:0000256" key="5">
    <source>
        <dbReference type="ARBA" id="ARBA00024937"/>
    </source>
</evidence>
<dbReference type="InterPro" id="IPR001034">
    <property type="entry name" value="DeoR_HTH"/>
</dbReference>
<gene>
    <name evidence="7" type="primary">glcR_3</name>
    <name evidence="7" type="ORF">ERS852476_01501</name>
</gene>
<dbReference type="InterPro" id="IPR014036">
    <property type="entry name" value="DeoR-like_C"/>
</dbReference>
<name>A0A174B736_9FIRM</name>
<organism evidence="7 8">
    <name type="scientific">Blautia obeum</name>
    <dbReference type="NCBI Taxonomy" id="40520"/>
    <lineage>
        <taxon>Bacteria</taxon>
        <taxon>Bacillati</taxon>
        <taxon>Bacillota</taxon>
        <taxon>Clostridia</taxon>
        <taxon>Lachnospirales</taxon>
        <taxon>Lachnospiraceae</taxon>
        <taxon>Blautia</taxon>
    </lineage>
</organism>
<dbReference type="SMART" id="SM00420">
    <property type="entry name" value="HTH_DEOR"/>
    <property type="match status" value="1"/>
</dbReference>
<dbReference type="EMBL" id="CYZP01000011">
    <property type="protein sequence ID" value="CUN95455.1"/>
    <property type="molecule type" value="Genomic_DNA"/>
</dbReference>
<evidence type="ECO:0000256" key="4">
    <source>
        <dbReference type="ARBA" id="ARBA00023163"/>
    </source>
</evidence>
<evidence type="ECO:0000256" key="2">
    <source>
        <dbReference type="ARBA" id="ARBA00022491"/>
    </source>
</evidence>
<dbReference type="PRINTS" id="PR00037">
    <property type="entry name" value="HTHLACR"/>
</dbReference>
<dbReference type="Pfam" id="PF08220">
    <property type="entry name" value="HTH_DeoR"/>
    <property type="match status" value="1"/>
</dbReference>
<evidence type="ECO:0000256" key="3">
    <source>
        <dbReference type="ARBA" id="ARBA00023015"/>
    </source>
</evidence>
<evidence type="ECO:0000313" key="7">
    <source>
        <dbReference type="EMBL" id="CUN95455.1"/>
    </source>
</evidence>
<evidence type="ECO:0000313" key="8">
    <source>
        <dbReference type="Proteomes" id="UP000095645"/>
    </source>
</evidence>
<dbReference type="SUPFAM" id="SSF100950">
    <property type="entry name" value="NagB/RpiA/CoA transferase-like"/>
    <property type="match status" value="1"/>
</dbReference>
<dbReference type="PROSITE" id="PS51000">
    <property type="entry name" value="HTH_DEOR_2"/>
    <property type="match status" value="1"/>
</dbReference>
<keyword evidence="4" id="KW-0804">Transcription</keyword>
<dbReference type="SUPFAM" id="SSF46785">
    <property type="entry name" value="Winged helix' DNA-binding domain"/>
    <property type="match status" value="1"/>
</dbReference>
<dbReference type="Pfam" id="PF00455">
    <property type="entry name" value="DeoRC"/>
    <property type="match status" value="1"/>
</dbReference>
<proteinExistence type="predicted"/>
<comment type="function">
    <text evidence="5">Repressor of the lactose catabolism operon. Galactose-6-phosphate is the inducer.</text>
</comment>
<evidence type="ECO:0000256" key="1">
    <source>
        <dbReference type="ARBA" id="ARBA00021390"/>
    </source>
</evidence>
<accession>A0A174B736</accession>
<dbReference type="InterPro" id="IPR037171">
    <property type="entry name" value="NagB/RpiA_transferase-like"/>
</dbReference>
<dbReference type="InterPro" id="IPR036390">
    <property type="entry name" value="WH_DNA-bd_sf"/>
</dbReference>
<dbReference type="RefSeq" id="WP_055057887.1">
    <property type="nucleotide sequence ID" value="NZ_CYZP01000011.1"/>
</dbReference>
<feature type="domain" description="HTH deoR-type" evidence="6">
    <location>
        <begin position="3"/>
        <end position="58"/>
    </location>
</feature>
<protein>
    <recommendedName>
        <fullName evidence="1">Lactose phosphotransferase system repressor</fullName>
    </recommendedName>
</protein>
<dbReference type="PANTHER" id="PTHR30363:SF4">
    <property type="entry name" value="GLYCEROL-3-PHOSPHATE REGULON REPRESSOR"/>
    <property type="match status" value="1"/>
</dbReference>
<dbReference type="Gene3D" id="1.10.10.10">
    <property type="entry name" value="Winged helix-like DNA-binding domain superfamily/Winged helix DNA-binding domain"/>
    <property type="match status" value="1"/>
</dbReference>
<dbReference type="InterPro" id="IPR036388">
    <property type="entry name" value="WH-like_DNA-bd_sf"/>
</dbReference>
<keyword evidence="3" id="KW-0805">Transcription regulation</keyword>
<dbReference type="AlphaFoldDB" id="A0A174B736"/>
<reference evidence="7 8" key="1">
    <citation type="submission" date="2015-09" db="EMBL/GenBank/DDBJ databases">
        <authorList>
            <consortium name="Pathogen Informatics"/>
        </authorList>
    </citation>
    <scope>NUCLEOTIDE SEQUENCE [LARGE SCALE GENOMIC DNA]</scope>
    <source>
        <strain evidence="7 8">2789STDY5834861</strain>
    </source>
</reference>
<dbReference type="GO" id="GO:0003700">
    <property type="term" value="F:DNA-binding transcription factor activity"/>
    <property type="evidence" value="ECO:0007669"/>
    <property type="project" value="InterPro"/>
</dbReference>
<sequence>MFTEERQSAIEKCLRENGKVKVKELSEMFQVTEDCIRKDLKILENAGKLKRTYGGAILSQDYPLKRDVVDRRQFNLDKKRTIAAKAFKLMKNNETIFLDISTTNIELAKLLATSNMRVVVVSNMIDILQILATNPSITAIGTGGTMYQTVNGFMGAATIEVIKQYSFDRAFIGSCGVDMTDCAITTLGVEDGLTKKAAVHSSRHKYVVMERDKFYFNDSYKYAYFDDISGIVTDEFPDDTIVSTLERAGVKLF</sequence>